<organism evidence="5">
    <name type="scientific">marine sediment metagenome</name>
    <dbReference type="NCBI Taxonomy" id="412755"/>
    <lineage>
        <taxon>unclassified sequences</taxon>
        <taxon>metagenomes</taxon>
        <taxon>ecological metagenomes</taxon>
    </lineage>
</organism>
<dbReference type="EMBL" id="LAZR01012564">
    <property type="protein sequence ID" value="KKM26178.1"/>
    <property type="molecule type" value="Genomic_DNA"/>
</dbReference>
<evidence type="ECO:0000256" key="1">
    <source>
        <dbReference type="SAM" id="Coils"/>
    </source>
</evidence>
<comment type="caution">
    <text evidence="5">The sequence shown here is derived from an EMBL/GenBank/DDBJ whole genome shotgun (WGS) entry which is preliminary data.</text>
</comment>
<feature type="domain" description="Transposase IS66 zinc-finger binding" evidence="4">
    <location>
        <begin position="145"/>
        <end position="187"/>
    </location>
</feature>
<protein>
    <recommendedName>
        <fullName evidence="6">Transposase IS66 central domain-containing protein</fullName>
    </recommendedName>
</protein>
<evidence type="ECO:0000259" key="3">
    <source>
        <dbReference type="Pfam" id="PF03050"/>
    </source>
</evidence>
<evidence type="ECO:0000256" key="2">
    <source>
        <dbReference type="SAM" id="MobiDB-lite"/>
    </source>
</evidence>
<dbReference type="NCBIfam" id="NF033517">
    <property type="entry name" value="transpos_IS66"/>
    <property type="match status" value="1"/>
</dbReference>
<dbReference type="Pfam" id="PF13005">
    <property type="entry name" value="zf-IS66"/>
    <property type="match status" value="1"/>
</dbReference>
<dbReference type="Pfam" id="PF03050">
    <property type="entry name" value="DDE_Tnp_IS66"/>
    <property type="match status" value="1"/>
</dbReference>
<evidence type="ECO:0000259" key="4">
    <source>
        <dbReference type="Pfam" id="PF13005"/>
    </source>
</evidence>
<feature type="coiled-coil region" evidence="1">
    <location>
        <begin position="25"/>
        <end position="59"/>
    </location>
</feature>
<feature type="region of interest" description="Disordered" evidence="2">
    <location>
        <begin position="86"/>
        <end position="105"/>
    </location>
</feature>
<evidence type="ECO:0008006" key="6">
    <source>
        <dbReference type="Google" id="ProtNLM"/>
    </source>
</evidence>
<proteinExistence type="predicted"/>
<feature type="domain" description="Transposase IS66 central" evidence="3">
    <location>
        <begin position="204"/>
        <end position="482"/>
    </location>
</feature>
<gene>
    <name evidence="5" type="ORF">LCGC14_1587410</name>
</gene>
<reference evidence="5" key="1">
    <citation type="journal article" date="2015" name="Nature">
        <title>Complex archaea that bridge the gap between prokaryotes and eukaryotes.</title>
        <authorList>
            <person name="Spang A."/>
            <person name="Saw J.H."/>
            <person name="Jorgensen S.L."/>
            <person name="Zaremba-Niedzwiedzka K."/>
            <person name="Martijn J."/>
            <person name="Lind A.E."/>
            <person name="van Eijk R."/>
            <person name="Schleper C."/>
            <person name="Guy L."/>
            <person name="Ettema T.J."/>
        </authorList>
    </citation>
    <scope>NUCLEOTIDE SEQUENCE</scope>
</reference>
<evidence type="ECO:0000313" key="5">
    <source>
        <dbReference type="EMBL" id="KKM26178.1"/>
    </source>
</evidence>
<sequence>MDGTNSLPNDLTECHELLLAAYKQSVQLEKKVAASQQQAAELNRVLDETAASFEELKQEHAATLDELAWHKRWAFGRRRERFSEGEGQGHLFDLEPPAVGELEGPITPDEEAETEVKGHRRRKNRKIDWDKLRQIHHEHDLSDEEKVCPCGRTMDRIGEDVTRELEYEPAKLEAHIHTRPKYACRRCKDGVSAAPLPPRPIPGGIAGPGLITEVFVGKFGDHLPLHRLEDILARYGVYISRSTMSGWMKAVAELLRPLYDFQRKLALRSSLMWTDDTPITVLGGPKGSFRGHFWVYIGDKEYPYSVYDFTNSHSRDGPADFLQSYSGYLHADAYTGYDSIFSAPGSSIIEVACWSHTRSRFFKAVGSNPREAHQVLEWVRQLYDIEDRAHDWSVDARRELRAGEANPVLDKIEAYLAELAPRALPKSSLAKAVTYARNQWEALRRYTDDGRLTIDNNVSERTLRHQAIGRKNYLFLGSEAAGPRAAVLYTILAGAKRHRIEPWAYVCDLLLRLNADDPNLEEMLPDHWAASHPDAILTHRLEESRRKAVRTRARRAHRRARQK</sequence>
<dbReference type="InterPro" id="IPR024474">
    <property type="entry name" value="Znf_dom_IS66"/>
</dbReference>
<dbReference type="InterPro" id="IPR052344">
    <property type="entry name" value="Transposase-related"/>
</dbReference>
<name>A0A0F9KVN0_9ZZZZ</name>
<dbReference type="AlphaFoldDB" id="A0A0F9KVN0"/>
<dbReference type="PANTHER" id="PTHR33678:SF1">
    <property type="entry name" value="BLL1576 PROTEIN"/>
    <property type="match status" value="1"/>
</dbReference>
<dbReference type="PANTHER" id="PTHR33678">
    <property type="entry name" value="BLL1576 PROTEIN"/>
    <property type="match status" value="1"/>
</dbReference>
<keyword evidence="1" id="KW-0175">Coiled coil</keyword>
<accession>A0A0F9KVN0</accession>
<dbReference type="InterPro" id="IPR004291">
    <property type="entry name" value="Transposase_IS66_central"/>
</dbReference>